<dbReference type="PANTHER" id="PTHR24292:SF84">
    <property type="entry name" value="CYTOCHROME P450 28A5-RELATED"/>
    <property type="match status" value="1"/>
</dbReference>
<proteinExistence type="inferred from homology"/>
<evidence type="ECO:0000256" key="13">
    <source>
        <dbReference type="ARBA" id="ARBA00023136"/>
    </source>
</evidence>
<dbReference type="PRINTS" id="PR00463">
    <property type="entry name" value="EP450I"/>
</dbReference>
<organism evidence="17 18">
    <name type="scientific">Acromyrmex heyeri</name>
    <dbReference type="NCBI Taxonomy" id="230685"/>
    <lineage>
        <taxon>Eukaryota</taxon>
        <taxon>Metazoa</taxon>
        <taxon>Ecdysozoa</taxon>
        <taxon>Arthropoda</taxon>
        <taxon>Hexapoda</taxon>
        <taxon>Insecta</taxon>
        <taxon>Pterygota</taxon>
        <taxon>Neoptera</taxon>
        <taxon>Endopterygota</taxon>
        <taxon>Hymenoptera</taxon>
        <taxon>Apocrita</taxon>
        <taxon>Aculeata</taxon>
        <taxon>Formicoidea</taxon>
        <taxon>Formicidae</taxon>
        <taxon>Myrmicinae</taxon>
        <taxon>Acromyrmex</taxon>
    </lineage>
</organism>
<evidence type="ECO:0000256" key="3">
    <source>
        <dbReference type="ARBA" id="ARBA00004174"/>
    </source>
</evidence>
<dbReference type="InterPro" id="IPR036396">
    <property type="entry name" value="Cyt_P450_sf"/>
</dbReference>
<sequence>IKMKEILEILCGIIVLIFAFYYYYKLKFDFWKKHGIPGPKPIIYFGTAKDIILQKKIPLEYYKEIYDEYKHASLVGFFIKTKPILMINDPALIKDVLITDSMIFTDRGISYSKKAEPIMDTLFWTKGEESLHLKAKLSPLFTPSKLKSMLSLLIQRSEAFKNWLDNSLLLKNKYINCNELTEKLTADYSSVCLLNYDIKSFQDKEIEVCKYVKRFNKGDSWKYILKQLLPDKVINNKLCDLISYYLFDAELMQFCIRFGMDIVNYRKKHNISKYDFINILKEFKKNKKSTEKLLYFFFAEMLDQYFVTELFMLFLAAFDTSAKTICNALYELALNHTIQNRLREEIRNTCIKCNGEITFDDINMMFYLDAVCKETIRKYPIVDVIMRQASSAYTFRNSQLTIPKGQIVNIPVHGIHFDPDIYPKPEIYDPERFIGEAARFRQSMHFIPFGYGPRNCLGERFGLLQFKMGLITFLRNYKFDVCEQTPRKLKYISAVLIQQPNDIYLKITKIE</sequence>
<name>A0A836K702_9HYME</name>
<keyword evidence="6 14" id="KW-0349">Heme</keyword>
<accession>A0A836K702</accession>
<evidence type="ECO:0000256" key="15">
    <source>
        <dbReference type="RuleBase" id="RU000461"/>
    </source>
</evidence>
<dbReference type="InterPro" id="IPR017972">
    <property type="entry name" value="Cyt_P450_CS"/>
</dbReference>
<feature type="binding site" description="axial binding residue" evidence="14">
    <location>
        <position position="456"/>
    </location>
    <ligand>
        <name>heme</name>
        <dbReference type="ChEBI" id="CHEBI:30413"/>
    </ligand>
    <ligandPart>
        <name>Fe</name>
        <dbReference type="ChEBI" id="CHEBI:18248"/>
    </ligandPart>
</feature>
<comment type="function">
    <text evidence="2">May be involved in the metabolism of insect hormones and in the breakdown of synthetic insecticides.</text>
</comment>
<comment type="similarity">
    <text evidence="5 15">Belongs to the cytochrome P450 family.</text>
</comment>
<protein>
    <submittedName>
        <fullName evidence="17">C6A17 protein</fullName>
    </submittedName>
</protein>
<dbReference type="GO" id="GO:0005506">
    <property type="term" value="F:iron ion binding"/>
    <property type="evidence" value="ECO:0007669"/>
    <property type="project" value="InterPro"/>
</dbReference>
<evidence type="ECO:0000256" key="4">
    <source>
        <dbReference type="ARBA" id="ARBA00004406"/>
    </source>
</evidence>
<evidence type="ECO:0000313" key="18">
    <source>
        <dbReference type="Proteomes" id="UP000670152"/>
    </source>
</evidence>
<evidence type="ECO:0000256" key="9">
    <source>
        <dbReference type="ARBA" id="ARBA00022848"/>
    </source>
</evidence>
<evidence type="ECO:0000256" key="5">
    <source>
        <dbReference type="ARBA" id="ARBA00010617"/>
    </source>
</evidence>
<dbReference type="InterPro" id="IPR002401">
    <property type="entry name" value="Cyt_P450_E_grp-I"/>
</dbReference>
<evidence type="ECO:0000256" key="6">
    <source>
        <dbReference type="ARBA" id="ARBA00022617"/>
    </source>
</evidence>
<dbReference type="CDD" id="cd11056">
    <property type="entry name" value="CYP6-like"/>
    <property type="match status" value="1"/>
</dbReference>
<evidence type="ECO:0000256" key="2">
    <source>
        <dbReference type="ARBA" id="ARBA00003690"/>
    </source>
</evidence>
<dbReference type="InterPro" id="IPR050476">
    <property type="entry name" value="Insect_CytP450_Detox"/>
</dbReference>
<comment type="subcellular location">
    <subcellularLocation>
        <location evidence="4">Endoplasmic reticulum membrane</location>
        <topology evidence="4">Peripheral membrane protein</topology>
    </subcellularLocation>
    <subcellularLocation>
        <location evidence="3">Microsome membrane</location>
        <topology evidence="3">Peripheral membrane protein</topology>
    </subcellularLocation>
</comment>
<dbReference type="AlphaFoldDB" id="A0A836K702"/>
<dbReference type="PANTHER" id="PTHR24292">
    <property type="entry name" value="CYTOCHROME P450"/>
    <property type="match status" value="1"/>
</dbReference>
<keyword evidence="11 14" id="KW-0408">Iron</keyword>
<keyword evidence="7 14" id="KW-0479">Metal-binding</keyword>
<dbReference type="GO" id="GO:0005789">
    <property type="term" value="C:endoplasmic reticulum membrane"/>
    <property type="evidence" value="ECO:0007669"/>
    <property type="project" value="UniProtKB-SubCell"/>
</dbReference>
<feature type="non-terminal residue" evidence="17">
    <location>
        <position position="511"/>
    </location>
</feature>
<dbReference type="Proteomes" id="UP000670152">
    <property type="component" value="Unassembled WGS sequence"/>
</dbReference>
<dbReference type="GO" id="GO:0016705">
    <property type="term" value="F:oxidoreductase activity, acting on paired donors, with incorporation or reduction of molecular oxygen"/>
    <property type="evidence" value="ECO:0007669"/>
    <property type="project" value="InterPro"/>
</dbReference>
<keyword evidence="18" id="KW-1185">Reference proteome</keyword>
<dbReference type="OrthoDB" id="1470350at2759"/>
<evidence type="ECO:0000256" key="14">
    <source>
        <dbReference type="PIRSR" id="PIRSR602401-1"/>
    </source>
</evidence>
<gene>
    <name evidence="17" type="primary">Cyp6a17</name>
    <name evidence="17" type="ORF">G6Z77_0002425</name>
</gene>
<keyword evidence="8" id="KW-0256">Endoplasmic reticulum</keyword>
<keyword evidence="13 16" id="KW-0472">Membrane</keyword>
<evidence type="ECO:0000256" key="1">
    <source>
        <dbReference type="ARBA" id="ARBA00001971"/>
    </source>
</evidence>
<evidence type="ECO:0000313" key="17">
    <source>
        <dbReference type="EMBL" id="KAG5335306.1"/>
    </source>
</evidence>
<evidence type="ECO:0000256" key="10">
    <source>
        <dbReference type="ARBA" id="ARBA00023002"/>
    </source>
</evidence>
<feature type="transmembrane region" description="Helical" evidence="16">
    <location>
        <begin position="6"/>
        <end position="24"/>
    </location>
</feature>
<dbReference type="PROSITE" id="PS00086">
    <property type="entry name" value="CYTOCHROME_P450"/>
    <property type="match status" value="1"/>
</dbReference>
<comment type="cofactor">
    <cofactor evidence="1 14">
        <name>heme</name>
        <dbReference type="ChEBI" id="CHEBI:30413"/>
    </cofactor>
</comment>
<dbReference type="EMBL" id="JAANIB010004040">
    <property type="protein sequence ID" value="KAG5335306.1"/>
    <property type="molecule type" value="Genomic_DNA"/>
</dbReference>
<dbReference type="PRINTS" id="PR00385">
    <property type="entry name" value="P450"/>
</dbReference>
<dbReference type="SUPFAM" id="SSF48264">
    <property type="entry name" value="Cytochrome P450"/>
    <property type="match status" value="1"/>
</dbReference>
<dbReference type="Pfam" id="PF00067">
    <property type="entry name" value="p450"/>
    <property type="match status" value="1"/>
</dbReference>
<evidence type="ECO:0000256" key="11">
    <source>
        <dbReference type="ARBA" id="ARBA00023004"/>
    </source>
</evidence>
<evidence type="ECO:0000256" key="8">
    <source>
        <dbReference type="ARBA" id="ARBA00022824"/>
    </source>
</evidence>
<keyword evidence="9" id="KW-0492">Microsome</keyword>
<feature type="non-terminal residue" evidence="17">
    <location>
        <position position="1"/>
    </location>
</feature>
<keyword evidence="10 15" id="KW-0560">Oxidoreductase</keyword>
<dbReference type="GO" id="GO:0020037">
    <property type="term" value="F:heme binding"/>
    <property type="evidence" value="ECO:0007669"/>
    <property type="project" value="InterPro"/>
</dbReference>
<keyword evidence="16" id="KW-0812">Transmembrane</keyword>
<dbReference type="InterPro" id="IPR001128">
    <property type="entry name" value="Cyt_P450"/>
</dbReference>
<comment type="caution">
    <text evidence="17">The sequence shown here is derived from an EMBL/GenBank/DDBJ whole genome shotgun (WGS) entry which is preliminary data.</text>
</comment>
<dbReference type="GO" id="GO:0004497">
    <property type="term" value="F:monooxygenase activity"/>
    <property type="evidence" value="ECO:0007669"/>
    <property type="project" value="UniProtKB-KW"/>
</dbReference>
<dbReference type="Gene3D" id="1.10.630.10">
    <property type="entry name" value="Cytochrome P450"/>
    <property type="match status" value="1"/>
</dbReference>
<keyword evidence="16" id="KW-1133">Transmembrane helix</keyword>
<evidence type="ECO:0000256" key="7">
    <source>
        <dbReference type="ARBA" id="ARBA00022723"/>
    </source>
</evidence>
<evidence type="ECO:0000256" key="16">
    <source>
        <dbReference type="SAM" id="Phobius"/>
    </source>
</evidence>
<keyword evidence="12 15" id="KW-0503">Monooxygenase</keyword>
<reference evidence="17 18" key="1">
    <citation type="submission" date="2020-02" db="EMBL/GenBank/DDBJ databases">
        <title>Relaxed selection underlies rapid genomic changes in the transitions from sociality to social parasitism in ants.</title>
        <authorList>
            <person name="Bi X."/>
        </authorList>
    </citation>
    <scope>NUCLEOTIDE SEQUENCE [LARGE SCALE GENOMIC DNA]</scope>
    <source>
        <strain evidence="17">BGI-DK2014b</strain>
        <tissue evidence="17">Whole body</tissue>
    </source>
</reference>
<evidence type="ECO:0000256" key="12">
    <source>
        <dbReference type="ARBA" id="ARBA00023033"/>
    </source>
</evidence>